<dbReference type="InterPro" id="IPR036278">
    <property type="entry name" value="Sialidase_sf"/>
</dbReference>
<dbReference type="Gene3D" id="2.130.10.10">
    <property type="entry name" value="YVTN repeat-like/Quinoprotein amine dehydrogenase"/>
    <property type="match status" value="4"/>
</dbReference>
<dbReference type="SUPFAM" id="SSF50939">
    <property type="entry name" value="Sialidases"/>
    <property type="match status" value="1"/>
</dbReference>
<dbReference type="Gene3D" id="2.60.40.4070">
    <property type="match status" value="1"/>
</dbReference>
<dbReference type="PANTHER" id="PTHR43739:SF5">
    <property type="entry name" value="EXO-ALPHA-SIALIDASE"/>
    <property type="match status" value="1"/>
</dbReference>
<evidence type="ECO:0000313" key="1">
    <source>
        <dbReference type="EMBL" id="SIO01402.1"/>
    </source>
</evidence>
<dbReference type="SUPFAM" id="SSF110296">
    <property type="entry name" value="Oligoxyloglucan reducing end-specific cellobiohydrolase"/>
    <property type="match status" value="1"/>
</dbReference>
<dbReference type="AlphaFoldDB" id="A0A1N6G1T8"/>
<reference evidence="2" key="1">
    <citation type="submission" date="2016-11" db="EMBL/GenBank/DDBJ databases">
        <authorList>
            <person name="Varghese N."/>
            <person name="Submissions S."/>
        </authorList>
    </citation>
    <scope>NUCLEOTIDE SEQUENCE [LARGE SCALE GENOMIC DNA]</scope>
    <source>
        <strain evidence="2">DSM 15292</strain>
    </source>
</reference>
<dbReference type="GO" id="GO:0010411">
    <property type="term" value="P:xyloglucan metabolic process"/>
    <property type="evidence" value="ECO:0007669"/>
    <property type="project" value="TreeGrafter"/>
</dbReference>
<evidence type="ECO:0000313" key="2">
    <source>
        <dbReference type="Proteomes" id="UP000185221"/>
    </source>
</evidence>
<proteinExistence type="predicted"/>
<dbReference type="STRING" id="226505.SAMN05444394_2898"/>
<dbReference type="CDD" id="cd15482">
    <property type="entry name" value="Sialidase_non-viral"/>
    <property type="match status" value="1"/>
</dbReference>
<gene>
    <name evidence="1" type="ORF">SAMN05444394_2898</name>
</gene>
<name>A0A1N6G1T8_9BACT</name>
<protein>
    <submittedName>
        <fullName evidence="1">Uncharacterized protein</fullName>
    </submittedName>
</protein>
<dbReference type="EMBL" id="FSRC01000002">
    <property type="protein sequence ID" value="SIO01402.1"/>
    <property type="molecule type" value="Genomic_DNA"/>
</dbReference>
<dbReference type="PANTHER" id="PTHR43739">
    <property type="entry name" value="XYLOGLUCANASE (EUROFUNG)"/>
    <property type="match status" value="1"/>
</dbReference>
<dbReference type="InterPro" id="IPR015943">
    <property type="entry name" value="WD40/YVTN_repeat-like_dom_sf"/>
</dbReference>
<keyword evidence="2" id="KW-1185">Reference proteome</keyword>
<dbReference type="Proteomes" id="UP000185221">
    <property type="component" value="Unassembled WGS sequence"/>
</dbReference>
<dbReference type="InterPro" id="IPR052025">
    <property type="entry name" value="Xyloglucanase_GH74"/>
</dbReference>
<accession>A0A1N6G1T8</accession>
<sequence>MLQFQQLRILLVGILIFSLSPIFGQVSSSHYQNLEYRMIGPFRASRTVGGVGIPSQPNVFFMGVNNGGVWKTDDYGRTWNPIFDEAPTGSVGDIAVAPSDPSILYVGSGEGLHRPDLGVGDGIFKSIDGGKTWTHIGLNDIQQVGRLIVHPTDPDIVFVAGLGHPYGANEQRGVFKTVDGGETWKKVLYINENTGAIQVEFDPNNPSILFADMWEHQEGPWENAAFSGPNSGLYKSTDGGETWRKITKGLPGADQGLGRIGVGIAPSNSNIMFATVDARDNGGIYKSVDGGESWSLIHQDRRLWGRGGDFAEIKVHPKDPNRVYVANIASYTSADGGKTWSSLKGAPGGDDYHRIWINPLNPDIMLFVADQGAVVTVNAGHTWSSWYNQPTTQLYHVTTDNAFPYWVYGGQQESGAIGVASRGNGGQISFREFIGVGADEYAYVAPDPKNPDIIYGGRVMRFDKRTGQSTNVAPEALRSGDYRFVRTMPLLFHPADDSMLLFGTNVLWKTTNEGQSWEIISPDLTYEQPEVPSSVGHYKTPEMETMARKGVIYALGPSPLNVDIIWAGTDDGRVHLTTNGGKDWKEVTPPVMSSWDKVSQIDASHFDEKTAYIAINAIRKDDMVPYIYRTRDGGETWDLITNGLNPNGPVNVVREDPVKEGLLYAGTEREVYFSIDDGEHWQSLRNNMPATSIRDIVIHENDLVVGTHGRSAWILDNIAPLREMAQSRGRSAYLFTPSDTYRVRWNMFSDTPLPPEEPTGQNPPDGAILDYQLNQSAQQVKLEIVDEQEQVIRTFSSDQEPEEIDSTALPHPTYWIRPEQKVGVSQGHHRFIWDLKYEAPRGSKREFSIAAVYKNTPSAPQGPFVKPGTYRVRLAVDGEVFEKPLTIKMDPRVTISEEALQMQTDLSKTCYDSYHELQRIVEAIDAYSKPSEEQLALRGMGRVGNPDTMYGSIRETDPADETLVGLQQKFLFMMNLIQAADVQPTQQTIRAVNSLKESLEKIKLRWKEVKE</sequence>
<organism evidence="1 2">
    <name type="scientific">Algoriphagus halophilus</name>
    <dbReference type="NCBI Taxonomy" id="226505"/>
    <lineage>
        <taxon>Bacteria</taxon>
        <taxon>Pseudomonadati</taxon>
        <taxon>Bacteroidota</taxon>
        <taxon>Cytophagia</taxon>
        <taxon>Cytophagales</taxon>
        <taxon>Cyclobacteriaceae</taxon>
        <taxon>Algoriphagus</taxon>
    </lineage>
</organism>